<comment type="similarity">
    <text evidence="2 7">Belongs to the iron/ascorbate-dependent oxidoreductase family.</text>
</comment>
<dbReference type="GO" id="GO:0051213">
    <property type="term" value="F:dioxygenase activity"/>
    <property type="evidence" value="ECO:0007669"/>
    <property type="project" value="UniProtKB-KW"/>
</dbReference>
<evidence type="ECO:0000256" key="5">
    <source>
        <dbReference type="ARBA" id="ARBA00023002"/>
    </source>
</evidence>
<dbReference type="Proteomes" id="UP000655225">
    <property type="component" value="Unassembled WGS sequence"/>
</dbReference>
<evidence type="ECO:0000256" key="2">
    <source>
        <dbReference type="ARBA" id="ARBA00008056"/>
    </source>
</evidence>
<evidence type="ECO:0000256" key="3">
    <source>
        <dbReference type="ARBA" id="ARBA00022723"/>
    </source>
</evidence>
<dbReference type="InterPro" id="IPR026992">
    <property type="entry name" value="DIOX_N"/>
</dbReference>
<dbReference type="Pfam" id="PF14226">
    <property type="entry name" value="DIOX_N"/>
    <property type="match status" value="1"/>
</dbReference>
<evidence type="ECO:0000256" key="1">
    <source>
        <dbReference type="ARBA" id="ARBA00001961"/>
    </source>
</evidence>
<dbReference type="Gene3D" id="2.60.120.330">
    <property type="entry name" value="B-lactam Antibiotic, Isopenicillin N Synthase, Chain"/>
    <property type="match status" value="1"/>
</dbReference>
<dbReference type="EMBL" id="JABCRI010000001">
    <property type="protein sequence ID" value="KAF8412745.1"/>
    <property type="molecule type" value="Genomic_DNA"/>
</dbReference>
<dbReference type="OrthoDB" id="288590at2759"/>
<evidence type="ECO:0000313" key="9">
    <source>
        <dbReference type="EMBL" id="KAF8412745.1"/>
    </source>
</evidence>
<dbReference type="InterPro" id="IPR005123">
    <property type="entry name" value="Oxoglu/Fe-dep_dioxygenase_dom"/>
</dbReference>
<dbReference type="InterPro" id="IPR044861">
    <property type="entry name" value="IPNS-like_FE2OG_OXY"/>
</dbReference>
<evidence type="ECO:0000259" key="8">
    <source>
        <dbReference type="PROSITE" id="PS51471"/>
    </source>
</evidence>
<reference evidence="9 10" key="1">
    <citation type="submission" date="2020-04" db="EMBL/GenBank/DDBJ databases">
        <title>Plant Genome Project.</title>
        <authorList>
            <person name="Zhang R.-G."/>
        </authorList>
    </citation>
    <scope>NUCLEOTIDE SEQUENCE [LARGE SCALE GENOMIC DNA]</scope>
    <source>
        <strain evidence="9">YNK0</strain>
        <tissue evidence="9">Leaf</tissue>
    </source>
</reference>
<keyword evidence="5 7" id="KW-0560">Oxidoreductase</keyword>
<comment type="cofactor">
    <cofactor evidence="1">
        <name>L-ascorbate</name>
        <dbReference type="ChEBI" id="CHEBI:38290"/>
    </cofactor>
</comment>
<dbReference type="PANTHER" id="PTHR10209">
    <property type="entry name" value="OXIDOREDUCTASE, 2OG-FE II OXYGENASE FAMILY PROTEIN"/>
    <property type="match status" value="1"/>
</dbReference>
<dbReference type="GO" id="GO:0046872">
    <property type="term" value="F:metal ion binding"/>
    <property type="evidence" value="ECO:0007669"/>
    <property type="project" value="UniProtKB-KW"/>
</dbReference>
<name>A0A834ZSF4_TETSI</name>
<accession>A0A834ZSF4</accession>
<dbReference type="OMA" id="ETMSANY"/>
<keyword evidence="10" id="KW-1185">Reference proteome</keyword>
<protein>
    <recommendedName>
        <fullName evidence="8">Fe2OG dioxygenase domain-containing protein</fullName>
    </recommendedName>
</protein>
<dbReference type="PROSITE" id="PS51471">
    <property type="entry name" value="FE2OG_OXY"/>
    <property type="match status" value="1"/>
</dbReference>
<evidence type="ECO:0000256" key="7">
    <source>
        <dbReference type="RuleBase" id="RU003682"/>
    </source>
</evidence>
<keyword evidence="6 7" id="KW-0408">Iron</keyword>
<dbReference type="PANTHER" id="PTHR10209:SF230">
    <property type="entry name" value="SCOPOLETIN 8-HYDROXYLASE"/>
    <property type="match status" value="1"/>
</dbReference>
<keyword evidence="3 7" id="KW-0479">Metal-binding</keyword>
<dbReference type="GO" id="GO:0009805">
    <property type="term" value="P:coumarin biosynthetic process"/>
    <property type="evidence" value="ECO:0007669"/>
    <property type="project" value="UniProtKB-ARBA"/>
</dbReference>
<keyword evidence="4" id="KW-0223">Dioxygenase</keyword>
<dbReference type="Pfam" id="PF03171">
    <property type="entry name" value="2OG-FeII_Oxy"/>
    <property type="match status" value="1"/>
</dbReference>
<evidence type="ECO:0000313" key="10">
    <source>
        <dbReference type="Proteomes" id="UP000655225"/>
    </source>
</evidence>
<comment type="caution">
    <text evidence="9">The sequence shown here is derived from an EMBL/GenBank/DDBJ whole genome shotgun (WGS) entry which is preliminary data.</text>
</comment>
<feature type="domain" description="Fe2OG dioxygenase" evidence="8">
    <location>
        <begin position="206"/>
        <end position="314"/>
    </location>
</feature>
<sequence length="366" mass="40779">MAPSFHNGGSLFDFVVKDGNGVKGMVDAGLSEIPERYIQPPEERINKLDANPNVPTPIDLSELDGPHHDQVVEALAKAAETLGFFQVVNHGVPVELLERLKDSAHHFFNQPPEKKAVYLKGVSPSPFVKYETSFVPEMEKALEWKDYVSMVYTGDADAIKYWPEKCKESALEYLKTSTEMVRRILEVLLGKLGVTLDNSMCDRYIGTKMVNMNFYPTCPNPELTVGVGRHSDMGTLTVLLQDGIGGLYVKVEDEGGAAGRKDEWIEIPPIPNALVINVGDTLQILSNGKYKSAEHRVRTTSMQSRVSIPIFATPRPMDKIGPLPQVVEKDGVARYREFLFEEYMNNFFGKAHEGKKSLDFAQITSP</sequence>
<dbReference type="FunFam" id="2.60.120.330:FF:000023">
    <property type="entry name" value="Feruloyl CoA ortho-hydroxylase 1"/>
    <property type="match status" value="1"/>
</dbReference>
<dbReference type="AlphaFoldDB" id="A0A834ZSF4"/>
<evidence type="ECO:0000256" key="4">
    <source>
        <dbReference type="ARBA" id="ARBA00022964"/>
    </source>
</evidence>
<dbReference type="InterPro" id="IPR027443">
    <property type="entry name" value="IPNS-like_sf"/>
</dbReference>
<evidence type="ECO:0000256" key="6">
    <source>
        <dbReference type="ARBA" id="ARBA00023004"/>
    </source>
</evidence>
<proteinExistence type="inferred from homology"/>
<gene>
    <name evidence="9" type="ORF">HHK36_000714</name>
</gene>
<organism evidence="9 10">
    <name type="scientific">Tetracentron sinense</name>
    <name type="common">Spur-leaf</name>
    <dbReference type="NCBI Taxonomy" id="13715"/>
    <lineage>
        <taxon>Eukaryota</taxon>
        <taxon>Viridiplantae</taxon>
        <taxon>Streptophyta</taxon>
        <taxon>Embryophyta</taxon>
        <taxon>Tracheophyta</taxon>
        <taxon>Spermatophyta</taxon>
        <taxon>Magnoliopsida</taxon>
        <taxon>Trochodendrales</taxon>
        <taxon>Trochodendraceae</taxon>
        <taxon>Tetracentron</taxon>
    </lineage>
</organism>
<dbReference type="SUPFAM" id="SSF51197">
    <property type="entry name" value="Clavaminate synthase-like"/>
    <property type="match status" value="1"/>
</dbReference>